<name>A0A7J9ASG5_9ROSI</name>
<reference evidence="1 2" key="1">
    <citation type="journal article" date="2019" name="Genome Biol. Evol.">
        <title>Insights into the evolution of the New World diploid cottons (Gossypium, subgenus Houzingenia) based on genome sequencing.</title>
        <authorList>
            <person name="Grover C.E."/>
            <person name="Arick M.A. 2nd"/>
            <person name="Thrash A."/>
            <person name="Conover J.L."/>
            <person name="Sanders W.S."/>
            <person name="Peterson D.G."/>
            <person name="Frelichowski J.E."/>
            <person name="Scheffler J.A."/>
            <person name="Scheffler B.E."/>
            <person name="Wendel J.F."/>
        </authorList>
    </citation>
    <scope>NUCLEOTIDE SEQUENCE [LARGE SCALE GENOMIC DNA]</scope>
    <source>
        <strain evidence="1">4</strain>
        <tissue evidence="1">Leaf</tissue>
    </source>
</reference>
<gene>
    <name evidence="1" type="ORF">Golax_002840</name>
</gene>
<dbReference type="AlphaFoldDB" id="A0A7J9ASG5"/>
<keyword evidence="2" id="KW-1185">Reference proteome</keyword>
<evidence type="ECO:0000313" key="2">
    <source>
        <dbReference type="Proteomes" id="UP000593574"/>
    </source>
</evidence>
<dbReference type="Proteomes" id="UP000593574">
    <property type="component" value="Unassembled WGS sequence"/>
</dbReference>
<protein>
    <submittedName>
        <fullName evidence="1">Uncharacterized protein</fullName>
    </submittedName>
</protein>
<proteinExistence type="predicted"/>
<evidence type="ECO:0000313" key="1">
    <source>
        <dbReference type="EMBL" id="MBA0727058.1"/>
    </source>
</evidence>
<accession>A0A7J9ASG5</accession>
<comment type="caution">
    <text evidence="1">The sequence shown here is derived from an EMBL/GenBank/DDBJ whole genome shotgun (WGS) entry which is preliminary data.</text>
</comment>
<dbReference type="EMBL" id="JABEZV010000012">
    <property type="protein sequence ID" value="MBA0727058.1"/>
    <property type="molecule type" value="Genomic_DNA"/>
</dbReference>
<organism evidence="1 2">
    <name type="scientific">Gossypium laxum</name>
    <dbReference type="NCBI Taxonomy" id="34288"/>
    <lineage>
        <taxon>Eukaryota</taxon>
        <taxon>Viridiplantae</taxon>
        <taxon>Streptophyta</taxon>
        <taxon>Embryophyta</taxon>
        <taxon>Tracheophyta</taxon>
        <taxon>Spermatophyta</taxon>
        <taxon>Magnoliopsida</taxon>
        <taxon>eudicotyledons</taxon>
        <taxon>Gunneridae</taxon>
        <taxon>Pentapetalae</taxon>
        <taxon>rosids</taxon>
        <taxon>malvids</taxon>
        <taxon>Malvales</taxon>
        <taxon>Malvaceae</taxon>
        <taxon>Malvoideae</taxon>
        <taxon>Gossypium</taxon>
    </lineage>
</organism>
<sequence length="51" mass="6049">MNVLWLKTILLVIISLQKTFPWFRLFPATFIPSTIQLRQRKLPTNTCLLYA</sequence>
<feature type="non-terminal residue" evidence="1">
    <location>
        <position position="1"/>
    </location>
</feature>